<protein>
    <submittedName>
        <fullName evidence="2">Uncharacterized protein</fullName>
    </submittedName>
</protein>
<organism evidence="2 3">
    <name type="scientific">Gigaspora rosea</name>
    <dbReference type="NCBI Taxonomy" id="44941"/>
    <lineage>
        <taxon>Eukaryota</taxon>
        <taxon>Fungi</taxon>
        <taxon>Fungi incertae sedis</taxon>
        <taxon>Mucoromycota</taxon>
        <taxon>Glomeromycotina</taxon>
        <taxon>Glomeromycetes</taxon>
        <taxon>Diversisporales</taxon>
        <taxon>Gigasporaceae</taxon>
        <taxon>Gigaspora</taxon>
    </lineage>
</organism>
<dbReference type="Proteomes" id="UP000266673">
    <property type="component" value="Unassembled WGS sequence"/>
</dbReference>
<sequence length="155" mass="17075">MEQDYICTAYLTMKRSKPRLILNYDSYYDSNYDYCYDYGGSYHTASHPTPTRKISKKPSGFNHSPSSYIEEISSPTNTLTTKPIKIEASDTPTKTTSIGVSYANYVSSSTSTAIAKPVPLFSDMLVKLNKSGEMISPFHQSPIGNGETGVTGELV</sequence>
<keyword evidence="3" id="KW-1185">Reference proteome</keyword>
<reference evidence="2 3" key="1">
    <citation type="submission" date="2018-06" db="EMBL/GenBank/DDBJ databases">
        <title>Comparative genomics reveals the genomic features of Rhizophagus irregularis, R. cerebriforme, R. diaphanum and Gigaspora rosea, and their symbiotic lifestyle signature.</title>
        <authorList>
            <person name="Morin E."/>
            <person name="San Clemente H."/>
            <person name="Chen E.C.H."/>
            <person name="De La Providencia I."/>
            <person name="Hainaut M."/>
            <person name="Kuo A."/>
            <person name="Kohler A."/>
            <person name="Murat C."/>
            <person name="Tang N."/>
            <person name="Roy S."/>
            <person name="Loubradou J."/>
            <person name="Henrissat B."/>
            <person name="Grigoriev I.V."/>
            <person name="Corradi N."/>
            <person name="Roux C."/>
            <person name="Martin F.M."/>
        </authorList>
    </citation>
    <scope>NUCLEOTIDE SEQUENCE [LARGE SCALE GENOMIC DNA]</scope>
    <source>
        <strain evidence="2 3">DAOM 194757</strain>
    </source>
</reference>
<proteinExistence type="predicted"/>
<feature type="region of interest" description="Disordered" evidence="1">
    <location>
        <begin position="47"/>
        <end position="68"/>
    </location>
</feature>
<evidence type="ECO:0000313" key="3">
    <source>
        <dbReference type="Proteomes" id="UP000266673"/>
    </source>
</evidence>
<name>A0A397ULJ7_9GLOM</name>
<gene>
    <name evidence="2" type="ORF">C2G38_2250408</name>
</gene>
<comment type="caution">
    <text evidence="2">The sequence shown here is derived from an EMBL/GenBank/DDBJ whole genome shotgun (WGS) entry which is preliminary data.</text>
</comment>
<evidence type="ECO:0000256" key="1">
    <source>
        <dbReference type="SAM" id="MobiDB-lite"/>
    </source>
</evidence>
<dbReference type="AlphaFoldDB" id="A0A397ULJ7"/>
<dbReference type="OrthoDB" id="10626299at2759"/>
<dbReference type="EMBL" id="QKWP01001182">
    <property type="protein sequence ID" value="RIB11014.1"/>
    <property type="molecule type" value="Genomic_DNA"/>
</dbReference>
<evidence type="ECO:0000313" key="2">
    <source>
        <dbReference type="EMBL" id="RIB11014.1"/>
    </source>
</evidence>
<accession>A0A397ULJ7</accession>